<dbReference type="Pfam" id="PF00201">
    <property type="entry name" value="UDPGT"/>
    <property type="match status" value="1"/>
</dbReference>
<dbReference type="InterPro" id="IPR035595">
    <property type="entry name" value="UDP_glycos_trans_CS"/>
</dbReference>
<comment type="catalytic activity">
    <reaction evidence="3">
        <text>a 3'-hydro-2'-hydroxy-beta-oxodihydrochalcone + UDP-alpha-D-glucose = a 3'-(beta-D-glucopyranosyl)-2'-hydroxy-beta-oxodihydrochalcone + UDP + H(+)</text>
        <dbReference type="Rhea" id="RHEA:51504"/>
        <dbReference type="ChEBI" id="CHEBI:15378"/>
        <dbReference type="ChEBI" id="CHEBI:58223"/>
        <dbReference type="ChEBI" id="CHEBI:58885"/>
        <dbReference type="ChEBI" id="CHEBI:142482"/>
        <dbReference type="ChEBI" id="CHEBI:142483"/>
        <dbReference type="EC" id="2.4.1.360"/>
    </reaction>
    <physiologicalReaction direction="left-to-right" evidence="3">
        <dbReference type="Rhea" id="RHEA:51505"/>
    </physiologicalReaction>
</comment>
<evidence type="ECO:0000256" key="5">
    <source>
        <dbReference type="RuleBase" id="RU362057"/>
    </source>
</evidence>
<dbReference type="EC" id="2.4.1.-" evidence="5"/>
<proteinExistence type="inferred from homology"/>
<feature type="domain" description="Glycosyltransferase N-terminal" evidence="6">
    <location>
        <begin position="7"/>
        <end position="245"/>
    </location>
</feature>
<dbReference type="FunFam" id="3.40.50.2000:FF:000060">
    <property type="entry name" value="Glycosyltransferase"/>
    <property type="match status" value="1"/>
</dbReference>
<gene>
    <name evidence="7" type="ORF">RND81_07G173900</name>
</gene>
<dbReference type="AlphaFoldDB" id="A0AAW1JPL9"/>
<organism evidence="7 8">
    <name type="scientific">Saponaria officinalis</name>
    <name type="common">Common soapwort</name>
    <name type="synonym">Lychnis saponaria</name>
    <dbReference type="NCBI Taxonomy" id="3572"/>
    <lineage>
        <taxon>Eukaryota</taxon>
        <taxon>Viridiplantae</taxon>
        <taxon>Streptophyta</taxon>
        <taxon>Embryophyta</taxon>
        <taxon>Tracheophyta</taxon>
        <taxon>Spermatophyta</taxon>
        <taxon>Magnoliopsida</taxon>
        <taxon>eudicotyledons</taxon>
        <taxon>Gunneridae</taxon>
        <taxon>Pentapetalae</taxon>
        <taxon>Caryophyllales</taxon>
        <taxon>Caryophyllaceae</taxon>
        <taxon>Caryophylleae</taxon>
        <taxon>Saponaria</taxon>
    </lineage>
</organism>
<dbReference type="Proteomes" id="UP001443914">
    <property type="component" value="Unassembled WGS sequence"/>
</dbReference>
<dbReference type="Gene3D" id="3.40.50.2000">
    <property type="entry name" value="Glycogen Phosphorylase B"/>
    <property type="match status" value="2"/>
</dbReference>
<dbReference type="GO" id="GO:0120514">
    <property type="term" value="F:2-hydroxyflavanone C-glucosyltransferase activity"/>
    <property type="evidence" value="ECO:0007669"/>
    <property type="project" value="UniProtKB-EC"/>
</dbReference>
<comment type="caution">
    <text evidence="7">The sequence shown here is derived from an EMBL/GenBank/DDBJ whole genome shotgun (WGS) entry which is preliminary data.</text>
</comment>
<evidence type="ECO:0000313" key="8">
    <source>
        <dbReference type="Proteomes" id="UP001443914"/>
    </source>
</evidence>
<protein>
    <recommendedName>
        <fullName evidence="5">Glycosyltransferase</fullName>
        <ecNumber evidence="5">2.4.1.-</ecNumber>
    </recommendedName>
</protein>
<accession>A0AAW1JPL9</accession>
<dbReference type="InterPro" id="IPR058980">
    <property type="entry name" value="Glyco_transf_N"/>
</dbReference>
<dbReference type="FunFam" id="3.40.50.2000:FF:000238">
    <property type="entry name" value="Glycosyltransferase"/>
    <property type="match status" value="1"/>
</dbReference>
<dbReference type="GO" id="GO:0050404">
    <property type="term" value="F:zeatin O-beta-D-xylosyltransferase activity"/>
    <property type="evidence" value="ECO:0007669"/>
    <property type="project" value="UniProtKB-ARBA"/>
</dbReference>
<dbReference type="Pfam" id="PF26168">
    <property type="entry name" value="Glyco_transf_N"/>
    <property type="match status" value="1"/>
</dbReference>
<dbReference type="PROSITE" id="PS00375">
    <property type="entry name" value="UDPGT"/>
    <property type="match status" value="1"/>
</dbReference>
<evidence type="ECO:0000256" key="1">
    <source>
        <dbReference type="ARBA" id="ARBA00009995"/>
    </source>
</evidence>
<dbReference type="CDD" id="cd03784">
    <property type="entry name" value="GT1_Gtf-like"/>
    <property type="match status" value="1"/>
</dbReference>
<evidence type="ECO:0000256" key="3">
    <source>
        <dbReference type="ARBA" id="ARBA00051296"/>
    </source>
</evidence>
<dbReference type="EMBL" id="JBDFQZ010000007">
    <property type="protein sequence ID" value="KAK9707124.1"/>
    <property type="molecule type" value="Genomic_DNA"/>
</dbReference>
<keyword evidence="8" id="KW-1185">Reference proteome</keyword>
<dbReference type="SUPFAM" id="SSF53756">
    <property type="entry name" value="UDP-Glycosyltransferase/glycogen phosphorylase"/>
    <property type="match status" value="1"/>
</dbReference>
<keyword evidence="4" id="KW-0328">Glycosyltransferase</keyword>
<evidence type="ECO:0000259" key="6">
    <source>
        <dbReference type="Pfam" id="PF26168"/>
    </source>
</evidence>
<name>A0AAW1JPL9_SAPOF</name>
<dbReference type="GO" id="GO:0016104">
    <property type="term" value="P:triterpenoid biosynthetic process"/>
    <property type="evidence" value="ECO:0007669"/>
    <property type="project" value="UniProtKB-ARBA"/>
</dbReference>
<dbReference type="PANTHER" id="PTHR48044">
    <property type="entry name" value="GLYCOSYLTRANSFERASE"/>
    <property type="match status" value="1"/>
</dbReference>
<evidence type="ECO:0000256" key="4">
    <source>
        <dbReference type="RuleBase" id="RU003718"/>
    </source>
</evidence>
<dbReference type="InterPro" id="IPR002213">
    <property type="entry name" value="UDP_glucos_trans"/>
</dbReference>
<comment type="similarity">
    <text evidence="1 4">Belongs to the UDP-glycosyltransferase family.</text>
</comment>
<sequence length="488" mass="55253">MNGLNSQVCVVMVPFPAQGHLNQLLHLSLLISSYGVPVHYTGSPSLNRQAKHRLQGWHFGGGDDLETKIRFHDFEIPPYESLPPNPNPSMHFPGHLLPLWEASLHLREPVSELIRQLSVECRRIVVIYDALIVYVVQDVVDIENAELFSFVPTGAFKSFLNVFDTMDRKLPFEVDSSVIPQCEIPSNEGCFTPDLEKFIDENIKKYTGLESGTLFNTSRVIEGKYVEVLEKISGKKCFAIGPFNPVEIEKPETQTRRHECLEWLDGQEKNSVIYVSFGTMTSITDEQIKELAEGLEKSGQKFIWVLRDADKGDVFAENEAVRRPELPEGYEERVKNRGIVVREWAPQLEILAHSSTGGFLSHCGWNSCLESMSMGVPIATWPMHSDQPRNAVFVTEVLRIGTVVRNWALRGELVSSGDIERAVTRLMASEEGAEMRERADKLGEEVRRSVSVGGPHDTYSAVYFIQSQIFNVFVRRCRKSHRRRYGVS</sequence>
<reference evidence="7" key="1">
    <citation type="submission" date="2024-03" db="EMBL/GenBank/DDBJ databases">
        <title>WGS assembly of Saponaria officinalis var. Norfolk2.</title>
        <authorList>
            <person name="Jenkins J."/>
            <person name="Shu S."/>
            <person name="Grimwood J."/>
            <person name="Barry K."/>
            <person name="Goodstein D."/>
            <person name="Schmutz J."/>
            <person name="Leebens-Mack J."/>
            <person name="Osbourn A."/>
        </authorList>
    </citation>
    <scope>NUCLEOTIDE SEQUENCE [LARGE SCALE GENOMIC DNA]</scope>
    <source>
        <strain evidence="7">JIC</strain>
    </source>
</reference>
<dbReference type="GO" id="GO:0009690">
    <property type="term" value="P:cytokinin metabolic process"/>
    <property type="evidence" value="ECO:0007669"/>
    <property type="project" value="UniProtKB-ARBA"/>
</dbReference>
<keyword evidence="2 4" id="KW-0808">Transferase</keyword>
<evidence type="ECO:0000313" key="7">
    <source>
        <dbReference type="EMBL" id="KAK9707124.1"/>
    </source>
</evidence>
<dbReference type="PANTHER" id="PTHR48044:SF22">
    <property type="entry name" value="GLYCOSYLTRANSFERASE"/>
    <property type="match status" value="1"/>
</dbReference>
<dbReference type="GO" id="GO:0016135">
    <property type="term" value="P:saponin biosynthetic process"/>
    <property type="evidence" value="ECO:0007669"/>
    <property type="project" value="UniProtKB-ARBA"/>
</dbReference>
<evidence type="ECO:0000256" key="2">
    <source>
        <dbReference type="ARBA" id="ARBA00022679"/>
    </source>
</evidence>